<dbReference type="AlphaFoldDB" id="A0A0E1WC54"/>
<dbReference type="HOGENOM" id="CLU_106609_0_0_4"/>
<reference evidence="1" key="1">
    <citation type="submission" date="2009-05" db="EMBL/GenBank/DDBJ databases">
        <authorList>
            <person name="Harkins D.M."/>
            <person name="DeShazer D."/>
            <person name="Woods D.E."/>
            <person name="Brinkac L.M."/>
            <person name="Brown K.A."/>
            <person name="Hung G.C."/>
            <person name="Tuanyok A."/>
            <person name="Zhang B."/>
            <person name="Nierman W.C."/>
        </authorList>
    </citation>
    <scope>NUCLEOTIDE SEQUENCE [LARGE SCALE GENOMIC DNA]</scope>
    <source>
        <strain evidence="1">1710a</strain>
    </source>
</reference>
<proteinExistence type="predicted"/>
<sequence length="159" mass="18124">MKTCIALRAVPELRELREGLSTVDYMTAAIAHIARNPAAPGKKFNLTHSGERNLSLEDFFDRLERAFGFSFARVPFRDWFDRWKDDAATPLYPVLNLFRDPMHGGMCMVELDQHTYRWEHANTSAFLAGSGVRPPEFDEPELRRHFVQSIGIAPACAAR</sequence>
<accession>A0A0E1WC54</accession>
<protein>
    <submittedName>
        <fullName evidence="1">Thioester reductase domain protein</fullName>
    </submittedName>
</protein>
<organism evidence="1">
    <name type="scientific">Burkholderia pseudomallei 1710a</name>
    <dbReference type="NCBI Taxonomy" id="320371"/>
    <lineage>
        <taxon>Bacteria</taxon>
        <taxon>Pseudomonadati</taxon>
        <taxon>Pseudomonadota</taxon>
        <taxon>Betaproteobacteria</taxon>
        <taxon>Burkholderiales</taxon>
        <taxon>Burkholderiaceae</taxon>
        <taxon>Burkholderia</taxon>
        <taxon>pseudomallei group</taxon>
    </lineage>
</organism>
<dbReference type="EMBL" id="CM000832">
    <property type="protein sequence ID" value="EET07132.1"/>
    <property type="molecule type" value="Genomic_DNA"/>
</dbReference>
<evidence type="ECO:0000313" key="1">
    <source>
        <dbReference type="EMBL" id="EET07132.1"/>
    </source>
</evidence>
<dbReference type="Gene3D" id="3.40.50.720">
    <property type="entry name" value="NAD(P)-binding Rossmann-like Domain"/>
    <property type="match status" value="1"/>
</dbReference>
<dbReference type="Proteomes" id="UP000001812">
    <property type="component" value="Chromosome I"/>
</dbReference>
<gene>
    <name evidence="1" type="ORF">BURPS1710A_2637</name>
</gene>
<name>A0A0E1WC54_BURPE</name>